<name>A0A4Y2EUM7_ARAVE</name>
<dbReference type="AlphaFoldDB" id="A0A4Y2EUM7"/>
<dbReference type="EMBL" id="BGPR01093704">
    <property type="protein sequence ID" value="GBM32009.1"/>
    <property type="molecule type" value="Genomic_DNA"/>
</dbReference>
<comment type="caution">
    <text evidence="1">The sequence shown here is derived from an EMBL/GenBank/DDBJ whole genome shotgun (WGS) entry which is preliminary data.</text>
</comment>
<dbReference type="Proteomes" id="UP000499080">
    <property type="component" value="Unassembled WGS sequence"/>
</dbReference>
<proteinExistence type="predicted"/>
<evidence type="ECO:0000313" key="2">
    <source>
        <dbReference type="Proteomes" id="UP000499080"/>
    </source>
</evidence>
<protein>
    <submittedName>
        <fullName evidence="1">Uncharacterized protein</fullName>
    </submittedName>
</protein>
<evidence type="ECO:0000313" key="1">
    <source>
        <dbReference type="EMBL" id="GBM32009.1"/>
    </source>
</evidence>
<organism evidence="1 2">
    <name type="scientific">Araneus ventricosus</name>
    <name type="common">Orbweaver spider</name>
    <name type="synonym">Epeira ventricosa</name>
    <dbReference type="NCBI Taxonomy" id="182803"/>
    <lineage>
        <taxon>Eukaryota</taxon>
        <taxon>Metazoa</taxon>
        <taxon>Ecdysozoa</taxon>
        <taxon>Arthropoda</taxon>
        <taxon>Chelicerata</taxon>
        <taxon>Arachnida</taxon>
        <taxon>Araneae</taxon>
        <taxon>Araneomorphae</taxon>
        <taxon>Entelegynae</taxon>
        <taxon>Araneoidea</taxon>
        <taxon>Araneidae</taxon>
        <taxon>Araneus</taxon>
    </lineage>
</organism>
<gene>
    <name evidence="1" type="ORF">AVEN_266332_1</name>
</gene>
<sequence>MEGSHVPIIKPGKNAELISATHDQSVCSHHDEVAEAVDATRLQEATSHMIPYQFGFRETAIHSTTTAENRKKGLKVWGNQGSGTDVN</sequence>
<accession>A0A4Y2EUM7</accession>
<keyword evidence="2" id="KW-1185">Reference proteome</keyword>
<reference evidence="1 2" key="1">
    <citation type="journal article" date="2019" name="Sci. Rep.">
        <title>Orb-weaving spider Araneus ventricosus genome elucidates the spidroin gene catalogue.</title>
        <authorList>
            <person name="Kono N."/>
            <person name="Nakamura H."/>
            <person name="Ohtoshi R."/>
            <person name="Moran D.A.P."/>
            <person name="Shinohara A."/>
            <person name="Yoshida Y."/>
            <person name="Fujiwara M."/>
            <person name="Mori M."/>
            <person name="Tomita M."/>
            <person name="Arakawa K."/>
        </authorList>
    </citation>
    <scope>NUCLEOTIDE SEQUENCE [LARGE SCALE GENOMIC DNA]</scope>
</reference>